<dbReference type="AlphaFoldDB" id="A0A061RMN3"/>
<protein>
    <submittedName>
        <fullName evidence="2">Uncharacterized protein</fullName>
    </submittedName>
</protein>
<name>A0A061RMN3_9CHLO</name>
<feature type="non-terminal residue" evidence="2">
    <location>
        <position position="77"/>
    </location>
</feature>
<proteinExistence type="predicted"/>
<evidence type="ECO:0000313" key="2">
    <source>
        <dbReference type="EMBL" id="JAC73238.1"/>
    </source>
</evidence>
<reference evidence="2" key="1">
    <citation type="submission" date="2014-05" db="EMBL/GenBank/DDBJ databases">
        <title>The transcriptome of the halophilic microalga Tetraselmis sp. GSL018 isolated from the Great Salt Lake, Utah.</title>
        <authorList>
            <person name="Jinkerson R.E."/>
            <person name="D'Adamo S."/>
            <person name="Posewitz M.C."/>
        </authorList>
    </citation>
    <scope>NUCLEOTIDE SEQUENCE</scope>
    <source>
        <strain evidence="2">GSL018</strain>
    </source>
</reference>
<sequence>LPFPHIAPEAPALSKRPCSSASTALIPCCYDPRRFSLPPAMAHADPAASLPAPTRSLVSKTRRPCLLPAICSGLSPA</sequence>
<dbReference type="EMBL" id="GBEZ01012672">
    <property type="protein sequence ID" value="JAC73238.1"/>
    <property type="molecule type" value="Transcribed_RNA"/>
</dbReference>
<evidence type="ECO:0000256" key="1">
    <source>
        <dbReference type="SAM" id="MobiDB-lite"/>
    </source>
</evidence>
<organism evidence="2">
    <name type="scientific">Tetraselmis sp. GSL018</name>
    <dbReference type="NCBI Taxonomy" id="582737"/>
    <lineage>
        <taxon>Eukaryota</taxon>
        <taxon>Viridiplantae</taxon>
        <taxon>Chlorophyta</taxon>
        <taxon>core chlorophytes</taxon>
        <taxon>Chlorodendrophyceae</taxon>
        <taxon>Chlorodendrales</taxon>
        <taxon>Chlorodendraceae</taxon>
        <taxon>Tetraselmis</taxon>
    </lineage>
</organism>
<accession>A0A061RMN3</accession>
<feature type="non-terminal residue" evidence="2">
    <location>
        <position position="1"/>
    </location>
</feature>
<feature type="region of interest" description="Disordered" evidence="1">
    <location>
        <begin position="1"/>
        <end position="20"/>
    </location>
</feature>
<gene>
    <name evidence="2" type="ORF">TSPGSL018_29382</name>
</gene>